<gene>
    <name evidence="2" type="ORF">J9317_08460</name>
</gene>
<keyword evidence="1" id="KW-0812">Transmembrane</keyword>
<feature type="transmembrane region" description="Helical" evidence="1">
    <location>
        <begin position="83"/>
        <end position="105"/>
    </location>
</feature>
<reference evidence="2 3" key="1">
    <citation type="submission" date="2021-04" db="EMBL/GenBank/DDBJ databases">
        <title>Metabacillus sp. strain KIGAM252 whole genome sequence.</title>
        <authorList>
            <person name="Seo M.-J."/>
            <person name="Cho E.-S."/>
            <person name="Hwang C.Y."/>
            <person name="Yoon D.J."/>
        </authorList>
    </citation>
    <scope>NUCLEOTIDE SEQUENCE [LARGE SCALE GENOMIC DNA]</scope>
    <source>
        <strain evidence="2 3">KIGAM252</strain>
    </source>
</reference>
<accession>A0ABS5LDG2</accession>
<evidence type="ECO:0000256" key="1">
    <source>
        <dbReference type="SAM" id="Phobius"/>
    </source>
</evidence>
<protein>
    <submittedName>
        <fullName evidence="2">AbrB family transcriptional regulator</fullName>
    </submittedName>
</protein>
<organism evidence="2 3">
    <name type="scientific">Metabacillus flavus</name>
    <dbReference type="NCBI Taxonomy" id="2823519"/>
    <lineage>
        <taxon>Bacteria</taxon>
        <taxon>Bacillati</taxon>
        <taxon>Bacillota</taxon>
        <taxon>Bacilli</taxon>
        <taxon>Bacillales</taxon>
        <taxon>Bacillaceae</taxon>
        <taxon>Metabacillus</taxon>
    </lineage>
</organism>
<keyword evidence="1" id="KW-0472">Membrane</keyword>
<feature type="transmembrane region" description="Helical" evidence="1">
    <location>
        <begin position="53"/>
        <end position="71"/>
    </location>
</feature>
<sequence>MKPAFIVIKTFAISIAGGLIYFYLHLPLPWILGPLTSLLLFKSLRQGAFHTPFLLKNTAFTITGIYFGTSFTRETFAQAGPFFLPYTLLTIILLSFSIRAGFFLAKKKGLDRLQVYLHPFQGACRKWWLQAIH</sequence>
<name>A0ABS5LDG2_9BACI</name>
<keyword evidence="3" id="KW-1185">Reference proteome</keyword>
<evidence type="ECO:0000313" key="2">
    <source>
        <dbReference type="EMBL" id="MBS2968787.1"/>
    </source>
</evidence>
<dbReference type="EMBL" id="JAGVRK010000001">
    <property type="protein sequence ID" value="MBS2968787.1"/>
    <property type="molecule type" value="Genomic_DNA"/>
</dbReference>
<comment type="caution">
    <text evidence="2">The sequence shown here is derived from an EMBL/GenBank/DDBJ whole genome shotgun (WGS) entry which is preliminary data.</text>
</comment>
<dbReference type="Proteomes" id="UP000682403">
    <property type="component" value="Unassembled WGS sequence"/>
</dbReference>
<dbReference type="PANTHER" id="PTHR38457:SF1">
    <property type="entry name" value="REGULATOR ABRB-RELATED"/>
    <property type="match status" value="1"/>
</dbReference>
<keyword evidence="1" id="KW-1133">Transmembrane helix</keyword>
<dbReference type="Pfam" id="PF05145">
    <property type="entry name" value="AbrB"/>
    <property type="match status" value="1"/>
</dbReference>
<dbReference type="PANTHER" id="PTHR38457">
    <property type="entry name" value="REGULATOR ABRB-RELATED"/>
    <property type="match status" value="1"/>
</dbReference>
<dbReference type="InterPro" id="IPR007820">
    <property type="entry name" value="AbrB_fam"/>
</dbReference>
<proteinExistence type="predicted"/>
<dbReference type="RefSeq" id="WP_211557863.1">
    <property type="nucleotide sequence ID" value="NZ_JAGVRK010000001.1"/>
</dbReference>
<evidence type="ECO:0000313" key="3">
    <source>
        <dbReference type="Proteomes" id="UP000682403"/>
    </source>
</evidence>